<evidence type="ECO:0008006" key="4">
    <source>
        <dbReference type="Google" id="ProtNLM"/>
    </source>
</evidence>
<dbReference type="EMBL" id="JAVDVY010000001">
    <property type="protein sequence ID" value="MDR7133784.1"/>
    <property type="molecule type" value="Genomic_DNA"/>
</dbReference>
<keyword evidence="1" id="KW-0732">Signal</keyword>
<dbReference type="Pfam" id="PF11306">
    <property type="entry name" value="DUF3108"/>
    <property type="match status" value="1"/>
</dbReference>
<evidence type="ECO:0000256" key="1">
    <source>
        <dbReference type="SAM" id="SignalP"/>
    </source>
</evidence>
<protein>
    <recommendedName>
        <fullName evidence="4">DUF3108 domain-containing protein</fullName>
    </recommendedName>
</protein>
<name>A0ABU1W857_9GAMM</name>
<keyword evidence="3" id="KW-1185">Reference proteome</keyword>
<reference evidence="2 3" key="1">
    <citation type="submission" date="2023-07" db="EMBL/GenBank/DDBJ databases">
        <title>Sorghum-associated microbial communities from plants grown in Nebraska, USA.</title>
        <authorList>
            <person name="Schachtman D."/>
        </authorList>
    </citation>
    <scope>NUCLEOTIDE SEQUENCE [LARGE SCALE GENOMIC DNA]</scope>
    <source>
        <strain evidence="2 3">BE198</strain>
    </source>
</reference>
<comment type="caution">
    <text evidence="2">The sequence shown here is derived from an EMBL/GenBank/DDBJ whole genome shotgun (WGS) entry which is preliminary data.</text>
</comment>
<accession>A0ABU1W857</accession>
<organism evidence="2 3">
    <name type="scientific">Lysobacter niastensis</name>
    <dbReference type="NCBI Taxonomy" id="380629"/>
    <lineage>
        <taxon>Bacteria</taxon>
        <taxon>Pseudomonadati</taxon>
        <taxon>Pseudomonadota</taxon>
        <taxon>Gammaproteobacteria</taxon>
        <taxon>Lysobacterales</taxon>
        <taxon>Lysobacteraceae</taxon>
        <taxon>Lysobacter</taxon>
    </lineage>
</organism>
<proteinExistence type="predicted"/>
<sequence length="244" mass="27181">MPHSLMTRARPRFSALIVAAAMACSLPAQALEPFIAHYQVFNGGKEMGDATMQVVRNDARRWRVDLGIHGTSGLMGLAGVNAEQSTVFDQVGDLYRPLTQGTVKKALFTRRQTIGIYDWRSQTARWQGDIKEERQKPIGLQSGDMSGLLINLAVIRDAQPGKTLQYRFVDNGRVRPHEYVVSSDTEGVKVGDMSFSAMRVNRVQSGNEETVIWVVDGVPTPVRILQRENGQDTYDLRLVEYKGA</sequence>
<feature type="chain" id="PRO_5047533204" description="DUF3108 domain-containing protein" evidence="1">
    <location>
        <begin position="31"/>
        <end position="244"/>
    </location>
</feature>
<evidence type="ECO:0000313" key="3">
    <source>
        <dbReference type="Proteomes" id="UP001251524"/>
    </source>
</evidence>
<dbReference type="InterPro" id="IPR021457">
    <property type="entry name" value="DUF3108"/>
</dbReference>
<gene>
    <name evidence="2" type="ORF">J2X06_000968</name>
</gene>
<evidence type="ECO:0000313" key="2">
    <source>
        <dbReference type="EMBL" id="MDR7133784.1"/>
    </source>
</evidence>
<dbReference type="Proteomes" id="UP001251524">
    <property type="component" value="Unassembled WGS sequence"/>
</dbReference>
<dbReference type="RefSeq" id="WP_310058998.1">
    <property type="nucleotide sequence ID" value="NZ_JAVDVY010000001.1"/>
</dbReference>
<feature type="signal peptide" evidence="1">
    <location>
        <begin position="1"/>
        <end position="30"/>
    </location>
</feature>